<proteinExistence type="inferred from homology"/>
<dbReference type="PANTHER" id="PTHR30472:SF1">
    <property type="entry name" value="FE(3+) DICITRATE TRANSPORT SYSTEM PERMEASE PROTEIN FECC-RELATED"/>
    <property type="match status" value="1"/>
</dbReference>
<keyword evidence="7 8" id="KW-0472">Membrane</keyword>
<comment type="subcellular location">
    <subcellularLocation>
        <location evidence="1">Cell membrane</location>
        <topology evidence="1">Multi-pass membrane protein</topology>
    </subcellularLocation>
</comment>
<dbReference type="RefSeq" id="WP_207338998.1">
    <property type="nucleotide sequence ID" value="NZ_CP074405.1"/>
</dbReference>
<keyword evidence="6 8" id="KW-1133">Transmembrane helix</keyword>
<dbReference type="EMBL" id="CP074405">
    <property type="protein sequence ID" value="QVI61394.1"/>
    <property type="molecule type" value="Genomic_DNA"/>
</dbReference>
<feature type="transmembrane region" description="Helical" evidence="8">
    <location>
        <begin position="251"/>
        <end position="276"/>
    </location>
</feature>
<feature type="transmembrane region" description="Helical" evidence="8">
    <location>
        <begin position="296"/>
        <end position="315"/>
    </location>
</feature>
<sequence length="351" mass="34969">MTLTAAPGTPAAPAGVRPAALRRRRTVGVALCVLAVLLAVVASLAFGTRVVGWSDVVAGVLAPDTSDIAQAAVRSRVARTVLGLLVGAALGVGGAVLQGLTRNPLADPALLGISSGASLAVVLGIMLLGLSTLSQYVWLAFAGAAVSSVLVYAIASLGREGATPLKLALAGAATTAALGSGVSMVLLSRTDVLDTFRFWQVGSLGRASFPEIAQVMPFLVVGAVLALGCARGMDAIALGDDVAVALGRRVGTVRAVGGAAAVLLCGTAVAAAGPIGFVGLVVPHLARTFTGPSHRWLLPSSAALGAALLLAADVVGRVVARPQEIEVGIVTAVLGAPVFIAIIRRRTVAEL</sequence>
<reference evidence="9 10" key="1">
    <citation type="submission" date="2021-05" db="EMBL/GenBank/DDBJ databases">
        <title>Novel species in genus Cellulomonas.</title>
        <authorList>
            <person name="Zhang G."/>
        </authorList>
    </citation>
    <scope>NUCLEOTIDE SEQUENCE [LARGE SCALE GENOMIC DNA]</scope>
    <source>
        <strain evidence="10">zg-ZUI222</strain>
    </source>
</reference>
<evidence type="ECO:0000256" key="8">
    <source>
        <dbReference type="SAM" id="Phobius"/>
    </source>
</evidence>
<accession>A0ABX8D217</accession>
<dbReference type="SUPFAM" id="SSF81345">
    <property type="entry name" value="ABC transporter involved in vitamin B12 uptake, BtuC"/>
    <property type="match status" value="1"/>
</dbReference>
<evidence type="ECO:0000256" key="3">
    <source>
        <dbReference type="ARBA" id="ARBA00022448"/>
    </source>
</evidence>
<feature type="transmembrane region" description="Helical" evidence="8">
    <location>
        <begin position="136"/>
        <end position="155"/>
    </location>
</feature>
<evidence type="ECO:0000256" key="6">
    <source>
        <dbReference type="ARBA" id="ARBA00022989"/>
    </source>
</evidence>
<feature type="transmembrane region" description="Helical" evidence="8">
    <location>
        <begin position="327"/>
        <end position="344"/>
    </location>
</feature>
<evidence type="ECO:0000256" key="2">
    <source>
        <dbReference type="ARBA" id="ARBA00007935"/>
    </source>
</evidence>
<evidence type="ECO:0000313" key="9">
    <source>
        <dbReference type="EMBL" id="QVI61394.1"/>
    </source>
</evidence>
<keyword evidence="3" id="KW-0813">Transport</keyword>
<evidence type="ECO:0000313" key="10">
    <source>
        <dbReference type="Proteomes" id="UP000677804"/>
    </source>
</evidence>
<keyword evidence="5 8" id="KW-0812">Transmembrane</keyword>
<dbReference type="Gene3D" id="1.10.3470.10">
    <property type="entry name" value="ABC transporter involved in vitamin B12 uptake, BtuC"/>
    <property type="match status" value="1"/>
</dbReference>
<feature type="transmembrane region" description="Helical" evidence="8">
    <location>
        <begin position="167"/>
        <end position="187"/>
    </location>
</feature>
<dbReference type="PANTHER" id="PTHR30472">
    <property type="entry name" value="FERRIC ENTEROBACTIN TRANSPORT SYSTEM PERMEASE PROTEIN"/>
    <property type="match status" value="1"/>
</dbReference>
<keyword evidence="10" id="KW-1185">Reference proteome</keyword>
<name>A0ABX8D217_9CELL</name>
<dbReference type="InterPro" id="IPR037294">
    <property type="entry name" value="ABC_BtuC-like"/>
</dbReference>
<feature type="transmembrane region" description="Helical" evidence="8">
    <location>
        <begin position="109"/>
        <end position="130"/>
    </location>
</feature>
<evidence type="ECO:0000256" key="5">
    <source>
        <dbReference type="ARBA" id="ARBA00022692"/>
    </source>
</evidence>
<comment type="similarity">
    <text evidence="2">Belongs to the binding-protein-dependent transport system permease family. FecCD subfamily.</text>
</comment>
<dbReference type="InterPro" id="IPR000522">
    <property type="entry name" value="ABC_transptr_permease_BtuC"/>
</dbReference>
<protein>
    <submittedName>
        <fullName evidence="9">Iron ABC transporter permease</fullName>
    </submittedName>
</protein>
<organism evidence="9 10">
    <name type="scientific">Cellulomonas wangleii</name>
    <dbReference type="NCBI Taxonomy" id="2816956"/>
    <lineage>
        <taxon>Bacteria</taxon>
        <taxon>Bacillati</taxon>
        <taxon>Actinomycetota</taxon>
        <taxon>Actinomycetes</taxon>
        <taxon>Micrococcales</taxon>
        <taxon>Cellulomonadaceae</taxon>
        <taxon>Cellulomonas</taxon>
    </lineage>
</organism>
<feature type="transmembrane region" description="Helical" evidence="8">
    <location>
        <begin position="77"/>
        <end position="97"/>
    </location>
</feature>
<gene>
    <name evidence="9" type="ORF">KG103_13015</name>
</gene>
<dbReference type="Pfam" id="PF01032">
    <property type="entry name" value="FecCD"/>
    <property type="match status" value="1"/>
</dbReference>
<dbReference type="Proteomes" id="UP000677804">
    <property type="component" value="Chromosome"/>
</dbReference>
<feature type="transmembrane region" description="Helical" evidence="8">
    <location>
        <begin position="27"/>
        <end position="46"/>
    </location>
</feature>
<feature type="transmembrane region" description="Helical" evidence="8">
    <location>
        <begin position="207"/>
        <end position="230"/>
    </location>
</feature>
<evidence type="ECO:0000256" key="7">
    <source>
        <dbReference type="ARBA" id="ARBA00023136"/>
    </source>
</evidence>
<evidence type="ECO:0000256" key="4">
    <source>
        <dbReference type="ARBA" id="ARBA00022475"/>
    </source>
</evidence>
<keyword evidence="4" id="KW-1003">Cell membrane</keyword>
<dbReference type="CDD" id="cd06550">
    <property type="entry name" value="TM_ABC_iron-siderophores_like"/>
    <property type="match status" value="1"/>
</dbReference>
<evidence type="ECO:0000256" key="1">
    <source>
        <dbReference type="ARBA" id="ARBA00004651"/>
    </source>
</evidence>